<evidence type="ECO:0000259" key="7">
    <source>
        <dbReference type="Pfam" id="PF01709"/>
    </source>
</evidence>
<dbReference type="Pfam" id="PF20772">
    <property type="entry name" value="TACO1_YebC_N"/>
    <property type="match status" value="1"/>
</dbReference>
<organism evidence="9 10">
    <name type="scientific">Mariniblastus fucicola</name>
    <dbReference type="NCBI Taxonomy" id="980251"/>
    <lineage>
        <taxon>Bacteria</taxon>
        <taxon>Pseudomonadati</taxon>
        <taxon>Planctomycetota</taxon>
        <taxon>Planctomycetia</taxon>
        <taxon>Pirellulales</taxon>
        <taxon>Pirellulaceae</taxon>
        <taxon>Mariniblastus</taxon>
    </lineage>
</organism>
<reference evidence="9 10" key="1">
    <citation type="submission" date="2019-08" db="EMBL/GenBank/DDBJ databases">
        <title>Deep-cultivation of Planctomycetes and their phenomic and genomic characterization uncovers novel biology.</title>
        <authorList>
            <person name="Wiegand S."/>
            <person name="Jogler M."/>
            <person name="Boedeker C."/>
            <person name="Pinto D."/>
            <person name="Vollmers J."/>
            <person name="Rivas-Marin E."/>
            <person name="Kohn T."/>
            <person name="Peeters S.H."/>
            <person name="Heuer A."/>
            <person name="Rast P."/>
            <person name="Oberbeckmann S."/>
            <person name="Bunk B."/>
            <person name="Jeske O."/>
            <person name="Meyerdierks A."/>
            <person name="Storesund J.E."/>
            <person name="Kallscheuer N."/>
            <person name="Luecker S."/>
            <person name="Lage O.M."/>
            <person name="Pohl T."/>
            <person name="Merkel B.J."/>
            <person name="Hornburger P."/>
            <person name="Mueller R.-W."/>
            <person name="Bruemmer F."/>
            <person name="Labrenz M."/>
            <person name="Spormann A.M."/>
            <person name="Op den Camp H."/>
            <person name="Overmann J."/>
            <person name="Amann R."/>
            <person name="Jetten M.S.M."/>
            <person name="Mascher T."/>
            <person name="Medema M.H."/>
            <person name="Devos D.P."/>
            <person name="Kaster A.-K."/>
            <person name="Ovreas L."/>
            <person name="Rohde M."/>
            <person name="Galperin M.Y."/>
            <person name="Jogler C."/>
        </authorList>
    </citation>
    <scope>NUCLEOTIDE SEQUENCE [LARGE SCALE GENOMIC DNA]</scope>
    <source>
        <strain evidence="9 10">FC18</strain>
    </source>
</reference>
<dbReference type="KEGG" id="mff:MFFC18_01680"/>
<dbReference type="RefSeq" id="WP_075082648.1">
    <property type="nucleotide sequence ID" value="NZ_CP042912.1"/>
</dbReference>
<keyword evidence="5 6" id="KW-0804">Transcription</keyword>
<dbReference type="NCBIfam" id="NF009044">
    <property type="entry name" value="PRK12378.1"/>
    <property type="match status" value="1"/>
</dbReference>
<proteinExistence type="inferred from homology"/>
<dbReference type="NCBIfam" id="TIGR01033">
    <property type="entry name" value="YebC/PmpR family DNA-binding transcriptional regulator"/>
    <property type="match status" value="1"/>
</dbReference>
<dbReference type="Gene3D" id="3.30.70.980">
    <property type="match status" value="2"/>
</dbReference>
<dbReference type="FunFam" id="1.10.10.200:FF:000002">
    <property type="entry name" value="Probable transcriptional regulatory protein CLM62_37755"/>
    <property type="match status" value="1"/>
</dbReference>
<keyword evidence="2 6" id="KW-0963">Cytoplasm</keyword>
<name>A0A5B9PB27_9BACT</name>
<dbReference type="InterPro" id="IPR026564">
    <property type="entry name" value="Transcrip_reg_TACO1-like_dom3"/>
</dbReference>
<evidence type="ECO:0000313" key="9">
    <source>
        <dbReference type="EMBL" id="QEG20321.1"/>
    </source>
</evidence>
<dbReference type="HAMAP" id="MF_00693">
    <property type="entry name" value="Transcrip_reg_TACO1"/>
    <property type="match status" value="1"/>
</dbReference>
<feature type="domain" description="TACO1/YebC-like second and third" evidence="7">
    <location>
        <begin position="82"/>
        <end position="237"/>
    </location>
</feature>
<dbReference type="Gene3D" id="1.10.10.200">
    <property type="match status" value="1"/>
</dbReference>
<evidence type="ECO:0000313" key="10">
    <source>
        <dbReference type="Proteomes" id="UP000322214"/>
    </source>
</evidence>
<evidence type="ECO:0000256" key="4">
    <source>
        <dbReference type="ARBA" id="ARBA00023125"/>
    </source>
</evidence>
<evidence type="ECO:0000256" key="6">
    <source>
        <dbReference type="HAMAP-Rule" id="MF_00693"/>
    </source>
</evidence>
<keyword evidence="4 6" id="KW-0238">DNA-binding</keyword>
<dbReference type="Proteomes" id="UP000322214">
    <property type="component" value="Chromosome"/>
</dbReference>
<dbReference type="InterPro" id="IPR029072">
    <property type="entry name" value="YebC-like"/>
</dbReference>
<dbReference type="Pfam" id="PF01709">
    <property type="entry name" value="Transcrip_reg"/>
    <property type="match status" value="1"/>
</dbReference>
<evidence type="ECO:0000259" key="8">
    <source>
        <dbReference type="Pfam" id="PF20772"/>
    </source>
</evidence>
<dbReference type="EMBL" id="CP042912">
    <property type="protein sequence ID" value="QEG20321.1"/>
    <property type="molecule type" value="Genomic_DNA"/>
</dbReference>
<dbReference type="OrthoDB" id="9781053at2"/>
<dbReference type="SUPFAM" id="SSF75625">
    <property type="entry name" value="YebC-like"/>
    <property type="match status" value="1"/>
</dbReference>
<dbReference type="GO" id="GO:0005829">
    <property type="term" value="C:cytosol"/>
    <property type="evidence" value="ECO:0007669"/>
    <property type="project" value="TreeGrafter"/>
</dbReference>
<dbReference type="AlphaFoldDB" id="A0A5B9PB27"/>
<dbReference type="GO" id="GO:0006355">
    <property type="term" value="P:regulation of DNA-templated transcription"/>
    <property type="evidence" value="ECO:0007669"/>
    <property type="project" value="UniProtKB-UniRule"/>
</dbReference>
<dbReference type="NCBIfam" id="NF001030">
    <property type="entry name" value="PRK00110.1"/>
    <property type="match status" value="1"/>
</dbReference>
<evidence type="ECO:0000256" key="1">
    <source>
        <dbReference type="ARBA" id="ARBA00008724"/>
    </source>
</evidence>
<evidence type="ECO:0000256" key="2">
    <source>
        <dbReference type="ARBA" id="ARBA00022490"/>
    </source>
</evidence>
<dbReference type="PANTHER" id="PTHR12532:SF6">
    <property type="entry name" value="TRANSCRIPTIONAL REGULATORY PROTEIN YEBC-RELATED"/>
    <property type="match status" value="1"/>
</dbReference>
<comment type="similarity">
    <text evidence="1 6">Belongs to the TACO1 family.</text>
</comment>
<evidence type="ECO:0000256" key="5">
    <source>
        <dbReference type="ARBA" id="ARBA00023163"/>
    </source>
</evidence>
<dbReference type="FunFam" id="3.30.70.980:FF:000002">
    <property type="entry name" value="Probable transcriptional regulatory protein YebC"/>
    <property type="match status" value="1"/>
</dbReference>
<keyword evidence="3 6" id="KW-0805">Transcription regulation</keyword>
<accession>A0A5B9PB27</accession>
<dbReference type="InterPro" id="IPR049083">
    <property type="entry name" value="TACO1_YebC_N"/>
</dbReference>
<dbReference type="GO" id="GO:0003677">
    <property type="term" value="F:DNA binding"/>
    <property type="evidence" value="ECO:0007669"/>
    <property type="project" value="UniProtKB-UniRule"/>
</dbReference>
<comment type="subcellular location">
    <subcellularLocation>
        <location evidence="6">Cytoplasm</location>
    </subcellularLocation>
</comment>
<dbReference type="PANTHER" id="PTHR12532">
    <property type="entry name" value="TRANSLATIONAL ACTIVATOR OF CYTOCHROME C OXIDASE 1"/>
    <property type="match status" value="1"/>
</dbReference>
<dbReference type="InterPro" id="IPR002876">
    <property type="entry name" value="Transcrip_reg_TACO1-like"/>
</dbReference>
<dbReference type="InterPro" id="IPR017856">
    <property type="entry name" value="Integrase-like_N"/>
</dbReference>
<dbReference type="InterPro" id="IPR048300">
    <property type="entry name" value="TACO1_YebC-like_2nd/3rd_dom"/>
</dbReference>
<sequence>MAGHSKWANIKHRKSAVDAKRSKIWSKLSKAIIVAAKMGGPDPDGNSRLRNAIADAKAASVPKDNIARAIKKGAGETEGDNYEEFIYEGYASDGVAVMCDILTDNRNRTAPEVKKLFENHGGKLGTTGCVSFMFDRKGLFLIEQSKIDEEALMEVVMEAGGEDIATDDGHYEVTCNPDVFSDVSDALEKAGVQCASAQVTQIPQNTVDLDADGARKVLKLIDALDDHDDVQKVSANFNISDEVMAEVGDE</sequence>
<protein>
    <recommendedName>
        <fullName evidence="6">Probable transcriptional regulatory protein MFFC18_01680</fullName>
    </recommendedName>
</protein>
<keyword evidence="10" id="KW-1185">Reference proteome</keyword>
<feature type="domain" description="TACO1/YebC-like N-terminal" evidence="8">
    <location>
        <begin position="5"/>
        <end position="76"/>
    </location>
</feature>
<evidence type="ECO:0000256" key="3">
    <source>
        <dbReference type="ARBA" id="ARBA00023015"/>
    </source>
</evidence>
<dbReference type="STRING" id="980251.GCA_001642875_04663"/>
<gene>
    <name evidence="9" type="ORF">MFFC18_01680</name>
</gene>